<comment type="caution">
    <text evidence="1">The sequence shown here is derived from an EMBL/GenBank/DDBJ whole genome shotgun (WGS) entry which is preliminary data.</text>
</comment>
<reference evidence="1 2" key="1">
    <citation type="journal article" date="2018" name="Front. Plant Sci.">
        <title>Red Clover (Trifolium pratense) and Zigzag Clover (T. medium) - A Picture of Genomic Similarities and Differences.</title>
        <authorList>
            <person name="Dluhosova J."/>
            <person name="Istvanek J."/>
            <person name="Nedelnik J."/>
            <person name="Repkova J."/>
        </authorList>
    </citation>
    <scope>NUCLEOTIDE SEQUENCE [LARGE SCALE GENOMIC DNA]</scope>
    <source>
        <strain evidence="2">cv. 10/8</strain>
        <tissue evidence="1">Leaf</tissue>
    </source>
</reference>
<evidence type="ECO:0000313" key="2">
    <source>
        <dbReference type="Proteomes" id="UP000265520"/>
    </source>
</evidence>
<accession>A0A392URK1</accession>
<name>A0A392URK1_9FABA</name>
<dbReference type="Proteomes" id="UP000265520">
    <property type="component" value="Unassembled WGS sequence"/>
</dbReference>
<proteinExistence type="predicted"/>
<sequence>MSSLGRLRGEDIRG</sequence>
<keyword evidence="2" id="KW-1185">Reference proteome</keyword>
<feature type="non-terminal residue" evidence="1">
    <location>
        <position position="14"/>
    </location>
</feature>
<protein>
    <submittedName>
        <fullName evidence="1">Uncharacterized protein</fullName>
    </submittedName>
</protein>
<evidence type="ECO:0000313" key="1">
    <source>
        <dbReference type="EMBL" id="MCI74395.1"/>
    </source>
</evidence>
<organism evidence="1 2">
    <name type="scientific">Trifolium medium</name>
    <dbReference type="NCBI Taxonomy" id="97028"/>
    <lineage>
        <taxon>Eukaryota</taxon>
        <taxon>Viridiplantae</taxon>
        <taxon>Streptophyta</taxon>
        <taxon>Embryophyta</taxon>
        <taxon>Tracheophyta</taxon>
        <taxon>Spermatophyta</taxon>
        <taxon>Magnoliopsida</taxon>
        <taxon>eudicotyledons</taxon>
        <taxon>Gunneridae</taxon>
        <taxon>Pentapetalae</taxon>
        <taxon>rosids</taxon>
        <taxon>fabids</taxon>
        <taxon>Fabales</taxon>
        <taxon>Fabaceae</taxon>
        <taxon>Papilionoideae</taxon>
        <taxon>50 kb inversion clade</taxon>
        <taxon>NPAAA clade</taxon>
        <taxon>Hologalegina</taxon>
        <taxon>IRL clade</taxon>
        <taxon>Trifolieae</taxon>
        <taxon>Trifolium</taxon>
    </lineage>
</organism>
<dbReference type="EMBL" id="LXQA010859931">
    <property type="protein sequence ID" value="MCI74395.1"/>
    <property type="molecule type" value="Genomic_DNA"/>
</dbReference>